<accession>A0A371E023</accession>
<dbReference type="OrthoDB" id="1435357at2759"/>
<organism evidence="2 3">
    <name type="scientific">Mucuna pruriens</name>
    <name type="common">Velvet bean</name>
    <name type="synonym">Dolichos pruriens</name>
    <dbReference type="NCBI Taxonomy" id="157652"/>
    <lineage>
        <taxon>Eukaryota</taxon>
        <taxon>Viridiplantae</taxon>
        <taxon>Streptophyta</taxon>
        <taxon>Embryophyta</taxon>
        <taxon>Tracheophyta</taxon>
        <taxon>Spermatophyta</taxon>
        <taxon>Magnoliopsida</taxon>
        <taxon>eudicotyledons</taxon>
        <taxon>Gunneridae</taxon>
        <taxon>Pentapetalae</taxon>
        <taxon>rosids</taxon>
        <taxon>fabids</taxon>
        <taxon>Fabales</taxon>
        <taxon>Fabaceae</taxon>
        <taxon>Papilionoideae</taxon>
        <taxon>50 kb inversion clade</taxon>
        <taxon>NPAAA clade</taxon>
        <taxon>indigoferoid/millettioid clade</taxon>
        <taxon>Phaseoleae</taxon>
        <taxon>Mucuna</taxon>
    </lineage>
</organism>
<sequence length="145" mass="16936">MDTENRCGARKLCSIQIKIPDRQSLQHWVVASRDNDVGLLKEEVEAQPTTLSVLTQYYDPSLRCFTFKVFKLTPTLEVEEYKCILGLPLAKTPHYFYRGHYPSWASVAKLLRVSKMLKKKNRNGLEGLQRINLEERLHQLLRMED</sequence>
<dbReference type="Proteomes" id="UP000257109">
    <property type="component" value="Unassembled WGS sequence"/>
</dbReference>
<evidence type="ECO:0000313" key="2">
    <source>
        <dbReference type="EMBL" id="RDX58132.1"/>
    </source>
</evidence>
<dbReference type="PANTHER" id="PTHR48154:SF1">
    <property type="entry name" value="PROTEIN, PUTATIVE-RELATED"/>
    <property type="match status" value="1"/>
</dbReference>
<feature type="domain" description="DUF7745" evidence="1">
    <location>
        <begin position="43"/>
        <end position="144"/>
    </location>
</feature>
<gene>
    <name evidence="2" type="ORF">CR513_62575</name>
</gene>
<evidence type="ECO:0000259" key="1">
    <source>
        <dbReference type="Pfam" id="PF24924"/>
    </source>
</evidence>
<dbReference type="AlphaFoldDB" id="A0A371E023"/>
<name>A0A371E023_MUCPR</name>
<keyword evidence="3" id="KW-1185">Reference proteome</keyword>
<evidence type="ECO:0000313" key="3">
    <source>
        <dbReference type="Proteomes" id="UP000257109"/>
    </source>
</evidence>
<dbReference type="Pfam" id="PF24924">
    <property type="entry name" value="DUF7745"/>
    <property type="match status" value="1"/>
</dbReference>
<reference evidence="2" key="1">
    <citation type="submission" date="2018-05" db="EMBL/GenBank/DDBJ databases">
        <title>Draft genome of Mucuna pruriens seed.</title>
        <authorList>
            <person name="Nnadi N.E."/>
            <person name="Vos R."/>
            <person name="Hasami M.H."/>
            <person name="Devisetty U.K."/>
            <person name="Aguiy J.C."/>
        </authorList>
    </citation>
    <scope>NUCLEOTIDE SEQUENCE [LARGE SCALE GENOMIC DNA]</scope>
    <source>
        <strain evidence="2">JCA_2017</strain>
    </source>
</reference>
<feature type="non-terminal residue" evidence="2">
    <location>
        <position position="1"/>
    </location>
</feature>
<comment type="caution">
    <text evidence="2">The sequence shown here is derived from an EMBL/GenBank/DDBJ whole genome shotgun (WGS) entry which is preliminary data.</text>
</comment>
<protein>
    <recommendedName>
        <fullName evidence="1">DUF7745 domain-containing protein</fullName>
    </recommendedName>
</protein>
<proteinExistence type="predicted"/>
<dbReference type="InterPro" id="IPR056647">
    <property type="entry name" value="DUF7745"/>
</dbReference>
<dbReference type="EMBL" id="QJKJ01017799">
    <property type="protein sequence ID" value="RDX58132.1"/>
    <property type="molecule type" value="Genomic_DNA"/>
</dbReference>
<dbReference type="PANTHER" id="PTHR48154">
    <property type="entry name" value="PROTEIN, PUTATIVE-RELATED"/>
    <property type="match status" value="1"/>
</dbReference>